<dbReference type="InterPro" id="IPR050626">
    <property type="entry name" value="Peptidase_M16"/>
</dbReference>
<evidence type="ECO:0000256" key="2">
    <source>
        <dbReference type="ARBA" id="ARBA00007261"/>
    </source>
</evidence>
<evidence type="ECO:0000256" key="6">
    <source>
        <dbReference type="ARBA" id="ARBA00022833"/>
    </source>
</evidence>
<gene>
    <name evidence="13" type="ORF">KC19_2G281000</name>
</gene>
<feature type="domain" description="Peptidase M16 C-terminal" evidence="10">
    <location>
        <begin position="199"/>
        <end position="378"/>
    </location>
</feature>
<dbReference type="GO" id="GO:0005739">
    <property type="term" value="C:mitochondrion"/>
    <property type="evidence" value="ECO:0007669"/>
    <property type="project" value="TreeGrafter"/>
</dbReference>
<dbReference type="Pfam" id="PF05193">
    <property type="entry name" value="Peptidase_M16_C"/>
    <property type="match status" value="1"/>
</dbReference>
<feature type="domain" description="Peptidase M16 N-terminal" evidence="9">
    <location>
        <begin position="38"/>
        <end position="169"/>
    </location>
</feature>
<reference evidence="13" key="1">
    <citation type="submission" date="2020-06" db="EMBL/GenBank/DDBJ databases">
        <title>WGS assembly of Ceratodon purpureus strain R40.</title>
        <authorList>
            <person name="Carey S.B."/>
            <person name="Jenkins J."/>
            <person name="Shu S."/>
            <person name="Lovell J.T."/>
            <person name="Sreedasyam A."/>
            <person name="Maumus F."/>
            <person name="Tiley G.P."/>
            <person name="Fernandez-Pozo N."/>
            <person name="Barry K."/>
            <person name="Chen C."/>
            <person name="Wang M."/>
            <person name="Lipzen A."/>
            <person name="Daum C."/>
            <person name="Saski C.A."/>
            <person name="Payton A.C."/>
            <person name="Mcbreen J.C."/>
            <person name="Conrad R.E."/>
            <person name="Kollar L.M."/>
            <person name="Olsson S."/>
            <person name="Huttunen S."/>
            <person name="Landis J.B."/>
            <person name="Wickett N.J."/>
            <person name="Johnson M.G."/>
            <person name="Rensing S.A."/>
            <person name="Grimwood J."/>
            <person name="Schmutz J."/>
            <person name="Mcdaniel S.F."/>
        </authorList>
    </citation>
    <scope>NUCLEOTIDE SEQUENCE</scope>
    <source>
        <strain evidence="13">R40</strain>
    </source>
</reference>
<dbReference type="GO" id="GO:0051603">
    <property type="term" value="P:proteolysis involved in protein catabolic process"/>
    <property type="evidence" value="ECO:0007669"/>
    <property type="project" value="TreeGrafter"/>
</dbReference>
<comment type="similarity">
    <text evidence="2 8">Belongs to the peptidase M16 family.</text>
</comment>
<dbReference type="Gene3D" id="3.30.830.10">
    <property type="entry name" value="Metalloenzyme, LuxS/M16 peptidase-like"/>
    <property type="match status" value="4"/>
</dbReference>
<comment type="cofactor">
    <cofactor evidence="1">
        <name>Zn(2+)</name>
        <dbReference type="ChEBI" id="CHEBI:29105"/>
    </cofactor>
</comment>
<dbReference type="PROSITE" id="PS00143">
    <property type="entry name" value="INSULINASE"/>
    <property type="match status" value="1"/>
</dbReference>
<evidence type="ECO:0000256" key="8">
    <source>
        <dbReference type="RuleBase" id="RU004447"/>
    </source>
</evidence>
<dbReference type="InterPro" id="IPR032632">
    <property type="entry name" value="Peptidase_M16_M"/>
</dbReference>
<name>A0A8T0J030_CERPU</name>
<organism evidence="13 14">
    <name type="scientific">Ceratodon purpureus</name>
    <name type="common">Fire moss</name>
    <name type="synonym">Dicranum purpureum</name>
    <dbReference type="NCBI Taxonomy" id="3225"/>
    <lineage>
        <taxon>Eukaryota</taxon>
        <taxon>Viridiplantae</taxon>
        <taxon>Streptophyta</taxon>
        <taxon>Embryophyta</taxon>
        <taxon>Bryophyta</taxon>
        <taxon>Bryophytina</taxon>
        <taxon>Bryopsida</taxon>
        <taxon>Dicranidae</taxon>
        <taxon>Pseudoditrichales</taxon>
        <taxon>Ditrichaceae</taxon>
        <taxon>Ceratodon</taxon>
    </lineage>
</organism>
<dbReference type="InterPro" id="IPR001431">
    <property type="entry name" value="Pept_M16_Zn_BS"/>
</dbReference>
<dbReference type="GO" id="GO:0004222">
    <property type="term" value="F:metalloendopeptidase activity"/>
    <property type="evidence" value="ECO:0007669"/>
    <property type="project" value="InterPro"/>
</dbReference>
<evidence type="ECO:0000256" key="4">
    <source>
        <dbReference type="ARBA" id="ARBA00022723"/>
    </source>
</evidence>
<dbReference type="Pfam" id="PF16187">
    <property type="entry name" value="Peptidase_M16_M"/>
    <property type="match status" value="2"/>
</dbReference>
<dbReference type="GO" id="GO:0046872">
    <property type="term" value="F:metal ion binding"/>
    <property type="evidence" value="ECO:0007669"/>
    <property type="project" value="UniProtKB-KW"/>
</dbReference>
<evidence type="ECO:0000256" key="5">
    <source>
        <dbReference type="ARBA" id="ARBA00022801"/>
    </source>
</evidence>
<dbReference type="Pfam" id="PF00675">
    <property type="entry name" value="Peptidase_M16"/>
    <property type="match status" value="1"/>
</dbReference>
<dbReference type="Pfam" id="PF22456">
    <property type="entry name" value="PqqF-like_C_4"/>
    <property type="match status" value="1"/>
</dbReference>
<dbReference type="InterPro" id="IPR011249">
    <property type="entry name" value="Metalloenz_LuxS/M16"/>
</dbReference>
<feature type="domain" description="Peptidase M16 middle/third" evidence="11">
    <location>
        <begin position="384"/>
        <end position="443"/>
    </location>
</feature>
<dbReference type="Proteomes" id="UP000822688">
    <property type="component" value="Chromosome 2"/>
</dbReference>
<keyword evidence="7" id="KW-0482">Metalloprotease</keyword>
<dbReference type="GO" id="GO:0005829">
    <property type="term" value="C:cytosol"/>
    <property type="evidence" value="ECO:0007669"/>
    <property type="project" value="TreeGrafter"/>
</dbReference>
<dbReference type="FunFam" id="3.30.830.10:FF:000003">
    <property type="entry name" value="Insulin-degrading enzyme"/>
    <property type="match status" value="1"/>
</dbReference>
<keyword evidence="14" id="KW-1185">Reference proteome</keyword>
<dbReference type="InterPro" id="IPR007863">
    <property type="entry name" value="Peptidase_M16_C"/>
</dbReference>
<dbReference type="AlphaFoldDB" id="A0A8T0J030"/>
<dbReference type="FunFam" id="3.30.830.10:FF:000004">
    <property type="entry name" value="Putative insulin-degrading enzyme"/>
    <property type="match status" value="1"/>
</dbReference>
<keyword evidence="5" id="KW-0378">Hydrolase</keyword>
<feature type="domain" description="Peptidase M16 middle/third" evidence="11">
    <location>
        <begin position="487"/>
        <end position="719"/>
    </location>
</feature>
<dbReference type="PANTHER" id="PTHR43690">
    <property type="entry name" value="NARDILYSIN"/>
    <property type="match status" value="1"/>
</dbReference>
<evidence type="ECO:0000313" key="13">
    <source>
        <dbReference type="EMBL" id="KAG0588955.1"/>
    </source>
</evidence>
<dbReference type="PANTHER" id="PTHR43690:SF18">
    <property type="entry name" value="INSULIN-DEGRADING ENZYME-RELATED"/>
    <property type="match status" value="1"/>
</dbReference>
<evidence type="ECO:0000256" key="3">
    <source>
        <dbReference type="ARBA" id="ARBA00022670"/>
    </source>
</evidence>
<evidence type="ECO:0000259" key="9">
    <source>
        <dbReference type="Pfam" id="PF00675"/>
    </source>
</evidence>
<feature type="domain" description="Coenzyme PQQ synthesis protein F-like C-terminal lobe" evidence="12">
    <location>
        <begin position="837"/>
        <end position="930"/>
    </location>
</feature>
<sequence>MGRGGSAEVVVDDTDVLKPRTDTREYRCVGLGNALQALIISDPDTDKAAASMVVNVGSFSDPEGLEGLAHFLEHMLFFSSEKYPEEDSYSKYLTEHGGHSNAFTAAEHTNFHFDVSADYLEEALDRFAQFFICPLLSADATSREINAVDSENSKNLTMDMWRMNQLTKMVSSKDHPFHKFGTGNLDTLDIGPKKRGVDTRDELVKFYTANYSSNLMRLVVYGRESVDELTDLVHKKFSSIKNTGRKAEKFSGEPCLPEHLQITVKAVPVREGHNLEMMFPITPEIQNYIAAPSRYLGHLIGHEADGSLFALLKKLGWANSLSAGEIDSSLEYGFFMIAVELTDIGQEHMEEVVSLTFQYIRVLQQQGVAEWMFEEVRAVCEMKFHFQDKRPPINYVTDLAGNMLLYPPRDWLAGSSLPRRFDAEAVAGLIGQLTPERVRCSFSVTFPLNYESFYFVKSAGRTRLLGTPSGGCVGTQTDFFLYECAADSIRCSPFRIFWYSKQFEGKTSEREPWYGTDYIIERIEDNLVQEWSQAPTNEKLHLPMPNVFIPTDFTLRDPEPKGDHPFILRKTHMSRLWFKPDTKFHTPKACIQMQFNCPESHFSPEASVLTRIFTKLLVDYLNEYAYYAQVAGLNYSIVTTGTGFQVSVSGYHHKLITLVEKIIDKVVNFEVEEERFSVIKEKVMKDYLNFRFQQPYQQVMYNCSMLLEHKRWHINEFIEVLPSLEARDLTAFFPRILSRVFFECFIAGNLTSSEAEGLVEQIENTLSDGPLVKAKPPFQSQHSEQRILKLRPGADWYYPIAGTNPQDDNSALQTYFQVGQDNTHMNVLLELFVLAAKREVFHQLRTVEQLGYVVFLMSKNDYGVRGTHFIIQSTAKDPRGLEERVEVFLEQFEKDLQKMSDEDFKKNVDTLVEIKLEKHKNLWEESRFYWGEIEDGTLTFDRPQVEVAALKKVSKEELLDFVAQNIARNSPNRRKLSIQVYGGQHLVELKSAMGEPLQDDDPKPAAVEVATQGDGAILDSKALPRAAADRIENIYTFKRSQELHESLRGGKHPAFA</sequence>
<proteinExistence type="inferred from homology"/>
<evidence type="ECO:0000313" key="14">
    <source>
        <dbReference type="Proteomes" id="UP000822688"/>
    </source>
</evidence>
<dbReference type="InterPro" id="IPR054734">
    <property type="entry name" value="PqqF-like_C_4"/>
</dbReference>
<comment type="caution">
    <text evidence="13">The sequence shown here is derived from an EMBL/GenBank/DDBJ whole genome shotgun (WGS) entry which is preliminary data.</text>
</comment>
<evidence type="ECO:0000256" key="1">
    <source>
        <dbReference type="ARBA" id="ARBA00001947"/>
    </source>
</evidence>
<keyword evidence="6" id="KW-0862">Zinc</keyword>
<evidence type="ECO:0000259" key="12">
    <source>
        <dbReference type="Pfam" id="PF22456"/>
    </source>
</evidence>
<evidence type="ECO:0000256" key="7">
    <source>
        <dbReference type="ARBA" id="ARBA00023049"/>
    </source>
</evidence>
<dbReference type="InterPro" id="IPR011765">
    <property type="entry name" value="Pept_M16_N"/>
</dbReference>
<dbReference type="EMBL" id="CM026422">
    <property type="protein sequence ID" value="KAG0588955.1"/>
    <property type="molecule type" value="Genomic_DNA"/>
</dbReference>
<dbReference type="SUPFAM" id="SSF63411">
    <property type="entry name" value="LuxS/MPP-like metallohydrolase"/>
    <property type="match status" value="5"/>
</dbReference>
<protein>
    <submittedName>
        <fullName evidence="13">Uncharacterized protein</fullName>
    </submittedName>
</protein>
<evidence type="ECO:0000259" key="10">
    <source>
        <dbReference type="Pfam" id="PF05193"/>
    </source>
</evidence>
<dbReference type="FunFam" id="3.30.830.10:FF:000028">
    <property type="entry name" value="Insulin-degrading enzyme-like 1 peroxisomal"/>
    <property type="match status" value="1"/>
</dbReference>
<dbReference type="FunFam" id="3.30.830.10:FF:000005">
    <property type="entry name" value="nardilysin isoform X1"/>
    <property type="match status" value="1"/>
</dbReference>
<dbReference type="GO" id="GO:0043171">
    <property type="term" value="P:peptide catabolic process"/>
    <property type="evidence" value="ECO:0007669"/>
    <property type="project" value="TreeGrafter"/>
</dbReference>
<keyword evidence="4" id="KW-0479">Metal-binding</keyword>
<keyword evidence="3" id="KW-0645">Protease</keyword>
<evidence type="ECO:0000259" key="11">
    <source>
        <dbReference type="Pfam" id="PF16187"/>
    </source>
</evidence>
<accession>A0A8T0J030</accession>